<dbReference type="InterPro" id="IPR008146">
    <property type="entry name" value="Gln_synth_cat_dom"/>
</dbReference>
<dbReference type="EMBL" id="JAAZSR010000046">
    <property type="protein sequence ID" value="NKX49904.1"/>
    <property type="molecule type" value="Genomic_DNA"/>
</dbReference>
<organism evidence="4 5">
    <name type="scientific">Arthrobacter deserti</name>
    <dbReference type="NCBI Taxonomy" id="1742687"/>
    <lineage>
        <taxon>Bacteria</taxon>
        <taxon>Bacillati</taxon>
        <taxon>Actinomycetota</taxon>
        <taxon>Actinomycetes</taxon>
        <taxon>Micrococcales</taxon>
        <taxon>Micrococcaceae</taxon>
        <taxon>Arthrobacter</taxon>
    </lineage>
</organism>
<evidence type="ECO:0000256" key="2">
    <source>
        <dbReference type="RuleBase" id="RU000384"/>
    </source>
</evidence>
<evidence type="ECO:0000256" key="1">
    <source>
        <dbReference type="PROSITE-ProRule" id="PRU01331"/>
    </source>
</evidence>
<dbReference type="InterPro" id="IPR014746">
    <property type="entry name" value="Gln_synth/guanido_kin_cat_dom"/>
</dbReference>
<evidence type="ECO:0000313" key="4">
    <source>
        <dbReference type="EMBL" id="NKX49904.1"/>
    </source>
</evidence>
<dbReference type="Pfam" id="PF00120">
    <property type="entry name" value="Gln-synt_C"/>
    <property type="match status" value="1"/>
</dbReference>
<evidence type="ECO:0000259" key="3">
    <source>
        <dbReference type="PROSITE" id="PS51987"/>
    </source>
</evidence>
<reference evidence="4 5" key="1">
    <citation type="submission" date="2020-04" db="EMBL/GenBank/DDBJ databases">
        <authorList>
            <person name="Liu S."/>
        </authorList>
    </citation>
    <scope>NUCLEOTIDE SEQUENCE [LARGE SCALE GENOMIC DNA]</scope>
    <source>
        <strain evidence="4 5">CGMCC 1.15091</strain>
    </source>
</reference>
<sequence>GLDMIEGDYEDDGQIELNWMYDRVDRTADRLVTYRQICKQVAREFGVTA</sequence>
<feature type="domain" description="GS catalytic" evidence="3">
    <location>
        <begin position="1"/>
        <end position="49"/>
    </location>
</feature>
<comment type="similarity">
    <text evidence="1 2">Belongs to the glutamine synthetase family.</text>
</comment>
<evidence type="ECO:0000313" key="5">
    <source>
        <dbReference type="Proteomes" id="UP000523795"/>
    </source>
</evidence>
<dbReference type="SUPFAM" id="SSF55931">
    <property type="entry name" value="Glutamine synthetase/guanido kinase"/>
    <property type="match status" value="1"/>
</dbReference>
<dbReference type="Gene3D" id="3.30.590.10">
    <property type="entry name" value="Glutamine synthetase/guanido kinase, catalytic domain"/>
    <property type="match status" value="1"/>
</dbReference>
<feature type="non-terminal residue" evidence="4">
    <location>
        <position position="1"/>
    </location>
</feature>
<protein>
    <submittedName>
        <fullName evidence="4">Glutamine synthetase</fullName>
    </submittedName>
</protein>
<accession>A0ABX1JM03</accession>
<comment type="caution">
    <text evidence="4">The sequence shown here is derived from an EMBL/GenBank/DDBJ whole genome shotgun (WGS) entry which is preliminary data.</text>
</comment>
<name>A0ABX1JM03_9MICC</name>
<dbReference type="PROSITE" id="PS51987">
    <property type="entry name" value="GS_CATALYTIC"/>
    <property type="match status" value="1"/>
</dbReference>
<keyword evidence="5" id="KW-1185">Reference proteome</keyword>
<feature type="non-terminal residue" evidence="4">
    <location>
        <position position="49"/>
    </location>
</feature>
<dbReference type="Proteomes" id="UP000523795">
    <property type="component" value="Unassembled WGS sequence"/>
</dbReference>
<gene>
    <name evidence="4" type="ORF">HER39_04805</name>
</gene>
<proteinExistence type="inferred from homology"/>